<dbReference type="InterPro" id="IPR052471">
    <property type="entry name" value="PBI_I9"/>
</dbReference>
<dbReference type="PANTHER" id="PTHR28288:SF1">
    <property type="entry name" value="INHIBITOR I9 DOMAIN-CONTAINING PROTEIN"/>
    <property type="match status" value="1"/>
</dbReference>
<feature type="chain" id="PRO_5042104422" evidence="2">
    <location>
        <begin position="20"/>
        <end position="96"/>
    </location>
</feature>
<evidence type="ECO:0000313" key="3">
    <source>
        <dbReference type="EMBL" id="KAJ2904953.1"/>
    </source>
</evidence>
<protein>
    <submittedName>
        <fullName evidence="3">Protease propeptide/inhibitor</fullName>
    </submittedName>
</protein>
<gene>
    <name evidence="3" type="ORF">MKZ38_006818</name>
</gene>
<dbReference type="Proteomes" id="UP001201980">
    <property type="component" value="Unassembled WGS sequence"/>
</dbReference>
<dbReference type="AlphaFoldDB" id="A0AAD5S3A9"/>
<dbReference type="Gene3D" id="3.30.70.80">
    <property type="entry name" value="Peptidase S8 propeptide/proteinase inhibitor I9"/>
    <property type="match status" value="1"/>
</dbReference>
<proteinExistence type="inferred from homology"/>
<evidence type="ECO:0000256" key="2">
    <source>
        <dbReference type="SAM" id="SignalP"/>
    </source>
</evidence>
<dbReference type="GO" id="GO:0006508">
    <property type="term" value="P:proteolysis"/>
    <property type="evidence" value="ECO:0007669"/>
    <property type="project" value="UniProtKB-KW"/>
</dbReference>
<comment type="caution">
    <text evidence="3">The sequence shown here is derived from an EMBL/GenBank/DDBJ whole genome shotgun (WGS) entry which is preliminary data.</text>
</comment>
<keyword evidence="4" id="KW-1185">Reference proteome</keyword>
<sequence>MKFTTIFAAALAATQGAFAADIQKSVIVTYDMSTPDSIVNAAMDSIKSAGGIVTHEYKLIKGFSAKAPEKILHSVQTWGNRYNALIEEDEVVSVQI</sequence>
<dbReference type="GO" id="GO:0004866">
    <property type="term" value="F:endopeptidase inhibitor activity"/>
    <property type="evidence" value="ECO:0007669"/>
    <property type="project" value="UniProtKB-ARBA"/>
</dbReference>
<feature type="signal peptide" evidence="2">
    <location>
        <begin position="1"/>
        <end position="19"/>
    </location>
</feature>
<organism evidence="3 4">
    <name type="scientific">Zalerion maritima</name>
    <dbReference type="NCBI Taxonomy" id="339359"/>
    <lineage>
        <taxon>Eukaryota</taxon>
        <taxon>Fungi</taxon>
        <taxon>Dikarya</taxon>
        <taxon>Ascomycota</taxon>
        <taxon>Pezizomycotina</taxon>
        <taxon>Sordariomycetes</taxon>
        <taxon>Lulworthiomycetidae</taxon>
        <taxon>Lulworthiales</taxon>
        <taxon>Lulworthiaceae</taxon>
        <taxon>Zalerion</taxon>
    </lineage>
</organism>
<dbReference type="PANTHER" id="PTHR28288">
    <property type="entry name" value="PROTEASE B INHIBITOR 2"/>
    <property type="match status" value="1"/>
</dbReference>
<accession>A0AAD5S3A9</accession>
<keyword evidence="3" id="KW-0378">Hydrolase</keyword>
<keyword evidence="3" id="KW-0645">Protease</keyword>
<name>A0AAD5S3A9_9PEZI</name>
<dbReference type="FunFam" id="3.30.70.80:FF:000005">
    <property type="entry name" value="Proteinase inhibitor I2B"/>
    <property type="match status" value="1"/>
</dbReference>
<reference evidence="3" key="1">
    <citation type="submission" date="2022-07" db="EMBL/GenBank/DDBJ databases">
        <title>Draft genome sequence of Zalerion maritima ATCC 34329, a (micro)plastics degrading marine fungus.</title>
        <authorList>
            <person name="Paco A."/>
            <person name="Goncalves M.F.M."/>
            <person name="Rocha-Santos T.A.P."/>
            <person name="Alves A."/>
        </authorList>
    </citation>
    <scope>NUCLEOTIDE SEQUENCE</scope>
    <source>
        <strain evidence="3">ATCC 34329</strain>
    </source>
</reference>
<dbReference type="EMBL" id="JAKWBI020000041">
    <property type="protein sequence ID" value="KAJ2904953.1"/>
    <property type="molecule type" value="Genomic_DNA"/>
</dbReference>
<dbReference type="InterPro" id="IPR037045">
    <property type="entry name" value="S8pro/Inhibitor_I9_sf"/>
</dbReference>
<dbReference type="GO" id="GO:0008233">
    <property type="term" value="F:peptidase activity"/>
    <property type="evidence" value="ECO:0007669"/>
    <property type="project" value="UniProtKB-KW"/>
</dbReference>
<comment type="similarity">
    <text evidence="1">Belongs to the protease inhibitor I9 family.</text>
</comment>
<keyword evidence="2" id="KW-0732">Signal</keyword>
<evidence type="ECO:0000256" key="1">
    <source>
        <dbReference type="ARBA" id="ARBA00038069"/>
    </source>
</evidence>
<evidence type="ECO:0000313" key="4">
    <source>
        <dbReference type="Proteomes" id="UP001201980"/>
    </source>
</evidence>
<dbReference type="SUPFAM" id="SSF54897">
    <property type="entry name" value="Protease propeptides/inhibitors"/>
    <property type="match status" value="1"/>
</dbReference>
<dbReference type="GO" id="GO:0042144">
    <property type="term" value="P:vacuole fusion, non-autophagic"/>
    <property type="evidence" value="ECO:0007669"/>
    <property type="project" value="TreeGrafter"/>
</dbReference>